<evidence type="ECO:0000313" key="2">
    <source>
        <dbReference type="Proteomes" id="UP000014113"/>
    </source>
</evidence>
<dbReference type="Proteomes" id="UP000014113">
    <property type="component" value="Unassembled WGS sequence"/>
</dbReference>
<name>S1P2W8_9ENTE</name>
<gene>
    <name evidence="1" type="ORF">I568_00463</name>
</gene>
<sequence length="215" mass="25093">MKYTDFIKNTVSKLRQTEFEALKKILVGEYITFAIISEEEITQHILSEKLCDYFEKLELKMNKSFDKQIESYIKDIDSIVGKKIAKTPQAKKNNSTPIIVPRARKYYEKALNIRNSRNLSVRDLVDYSRIMFCLYTSILKNNGKEVTNIDFSIKVLNPKYLIDSMKTEQETLIAVKKNKFDIKDLYCSDTGTFIMTIILLHTILNDKVEGGYYHE</sequence>
<keyword evidence="2" id="KW-1185">Reference proteome</keyword>
<dbReference type="STRING" id="1121865.OMW_00741"/>
<proteinExistence type="predicted"/>
<organism evidence="1 2">
    <name type="scientific">Enterococcus columbae DSM 7374 = ATCC 51263</name>
    <dbReference type="NCBI Taxonomy" id="1121865"/>
    <lineage>
        <taxon>Bacteria</taxon>
        <taxon>Bacillati</taxon>
        <taxon>Bacillota</taxon>
        <taxon>Bacilli</taxon>
        <taxon>Lactobacillales</taxon>
        <taxon>Enterococcaceae</taxon>
        <taxon>Enterococcus</taxon>
    </lineage>
</organism>
<evidence type="ECO:0000313" key="1">
    <source>
        <dbReference type="EMBL" id="EOW87419.1"/>
    </source>
</evidence>
<dbReference type="eggNOG" id="ENOG503438I">
    <property type="taxonomic scope" value="Bacteria"/>
</dbReference>
<accession>S1P2W8</accession>
<dbReference type="OrthoDB" id="2219189at2"/>
<dbReference type="RefSeq" id="WP_016182904.1">
    <property type="nucleotide sequence ID" value="NZ_JXKI01000021.1"/>
</dbReference>
<reference evidence="1 2" key="1">
    <citation type="submission" date="2013-03" db="EMBL/GenBank/DDBJ databases">
        <title>The Genome Sequence of Enterococcus columbae ATCC_51263 (PacBio/Illumina hybrid assembly).</title>
        <authorList>
            <consortium name="The Broad Institute Genomics Platform"/>
            <consortium name="The Broad Institute Genome Sequencing Center for Infectious Disease"/>
            <person name="Earl A."/>
            <person name="Russ C."/>
            <person name="Gilmore M."/>
            <person name="Surin D."/>
            <person name="Walker B."/>
            <person name="Young S."/>
            <person name="Zeng Q."/>
            <person name="Gargeya S."/>
            <person name="Fitzgerald M."/>
            <person name="Haas B."/>
            <person name="Abouelleil A."/>
            <person name="Allen A.W."/>
            <person name="Alvarado L."/>
            <person name="Arachchi H.M."/>
            <person name="Berlin A.M."/>
            <person name="Chapman S.B."/>
            <person name="Gainer-Dewar J."/>
            <person name="Goldberg J."/>
            <person name="Griggs A."/>
            <person name="Gujja S."/>
            <person name="Hansen M."/>
            <person name="Howarth C."/>
            <person name="Imamovic A."/>
            <person name="Ireland A."/>
            <person name="Larimer J."/>
            <person name="McCowan C."/>
            <person name="Murphy C."/>
            <person name="Pearson M."/>
            <person name="Poon T.W."/>
            <person name="Priest M."/>
            <person name="Roberts A."/>
            <person name="Saif S."/>
            <person name="Shea T."/>
            <person name="Sisk P."/>
            <person name="Sykes S."/>
            <person name="Wortman J."/>
            <person name="Nusbaum C."/>
            <person name="Birren B."/>
        </authorList>
    </citation>
    <scope>NUCLEOTIDE SEQUENCE [LARGE SCALE GENOMIC DNA]</scope>
    <source>
        <strain evidence="1 2">ATCC 51263</strain>
    </source>
</reference>
<comment type="caution">
    <text evidence="1">The sequence shown here is derived from an EMBL/GenBank/DDBJ whole genome shotgun (WGS) entry which is preliminary data.</text>
</comment>
<dbReference type="AlphaFoldDB" id="S1P2W8"/>
<dbReference type="PATRIC" id="fig|1121865.3.peg.731"/>
<dbReference type="EMBL" id="ASWJ01000003">
    <property type="protein sequence ID" value="EOW87419.1"/>
    <property type="molecule type" value="Genomic_DNA"/>
</dbReference>
<protein>
    <submittedName>
        <fullName evidence="1">Uncharacterized protein</fullName>
    </submittedName>
</protein>